<sequence>MLEKRPSTQRGQVDMGWLNSHHSFSFGSYYDPAQMGHSVLRVINDDRVIPAAGFDTHGHRDMEIISYVLSGTMVHRDSEGNEQRLPAGEFQLMSAGAGIYHSEFNASERELLHFLQIWIEPNVQGQRPGYQQKDFGLNPGLTLIASPSGEQGTLQIKQDAKLAQLILAPGQSLSYPLGVDRHGYVHHIEGDLTVNEQQLAPGDGVKITETAVLSFSNHSQQSARALLFDLP</sequence>
<dbReference type="InterPro" id="IPR014710">
    <property type="entry name" value="RmlC-like_jellyroll"/>
</dbReference>
<dbReference type="SUPFAM" id="SSF51182">
    <property type="entry name" value="RmlC-like cupins"/>
    <property type="match status" value="1"/>
</dbReference>
<dbReference type="PANTHER" id="PTHR43212">
    <property type="entry name" value="QUERCETIN 2,3-DIOXYGENASE"/>
    <property type="match status" value="1"/>
</dbReference>
<comment type="caution">
    <text evidence="5">The sequence shown here is derived from an EMBL/GenBank/DDBJ whole genome shotgun (WGS) entry which is preliminary data.</text>
</comment>
<dbReference type="Gene3D" id="2.60.120.10">
    <property type="entry name" value="Jelly Rolls"/>
    <property type="match status" value="2"/>
</dbReference>
<name>A0ABW9G8H1_9GAMM</name>
<evidence type="ECO:0000313" key="6">
    <source>
        <dbReference type="Proteomes" id="UP001629953"/>
    </source>
</evidence>
<gene>
    <name evidence="5" type="ORF">ABUE30_11550</name>
</gene>
<dbReference type="CDD" id="cd02910">
    <property type="entry name" value="cupin_Yhhw_N"/>
    <property type="match status" value="1"/>
</dbReference>
<dbReference type="PIRSF" id="PIRSF006232">
    <property type="entry name" value="Pirin"/>
    <property type="match status" value="1"/>
</dbReference>
<accession>A0ABW9G8H1</accession>
<dbReference type="Proteomes" id="UP001629953">
    <property type="component" value="Unassembled WGS sequence"/>
</dbReference>
<evidence type="ECO:0000256" key="1">
    <source>
        <dbReference type="ARBA" id="ARBA00008416"/>
    </source>
</evidence>
<evidence type="ECO:0000259" key="3">
    <source>
        <dbReference type="Pfam" id="PF02678"/>
    </source>
</evidence>
<evidence type="ECO:0000313" key="5">
    <source>
        <dbReference type="EMBL" id="MFM2485684.1"/>
    </source>
</evidence>
<dbReference type="InterPro" id="IPR003829">
    <property type="entry name" value="Pirin_N_dom"/>
</dbReference>
<feature type="domain" description="Pirin N-terminal" evidence="3">
    <location>
        <begin position="8"/>
        <end position="119"/>
    </location>
</feature>
<dbReference type="Pfam" id="PF17954">
    <property type="entry name" value="Pirin_C_2"/>
    <property type="match status" value="1"/>
</dbReference>
<dbReference type="Pfam" id="PF02678">
    <property type="entry name" value="Pirin"/>
    <property type="match status" value="1"/>
</dbReference>
<dbReference type="InterPro" id="IPR011051">
    <property type="entry name" value="RmlC_Cupin_sf"/>
</dbReference>
<dbReference type="RefSeq" id="WP_408623934.1">
    <property type="nucleotide sequence ID" value="NZ_JBEQCT010000005.1"/>
</dbReference>
<comment type="similarity">
    <text evidence="1 2">Belongs to the pirin family.</text>
</comment>
<dbReference type="PANTHER" id="PTHR43212:SF3">
    <property type="entry name" value="QUERCETIN 2,3-DIOXYGENASE"/>
    <property type="match status" value="1"/>
</dbReference>
<keyword evidence="6" id="KW-1185">Reference proteome</keyword>
<organism evidence="5 6">
    <name type="scientific">Celerinatantimonas yamalensis</name>
    <dbReference type="NCBI Taxonomy" id="559956"/>
    <lineage>
        <taxon>Bacteria</taxon>
        <taxon>Pseudomonadati</taxon>
        <taxon>Pseudomonadota</taxon>
        <taxon>Gammaproteobacteria</taxon>
        <taxon>Celerinatantimonadaceae</taxon>
        <taxon>Celerinatantimonas</taxon>
    </lineage>
</organism>
<feature type="domain" description="Quercetin 2,3-dioxygenase C-terminal cupin" evidence="4">
    <location>
        <begin position="143"/>
        <end position="230"/>
    </location>
</feature>
<evidence type="ECO:0000259" key="4">
    <source>
        <dbReference type="Pfam" id="PF17954"/>
    </source>
</evidence>
<evidence type="ECO:0000256" key="2">
    <source>
        <dbReference type="RuleBase" id="RU003457"/>
    </source>
</evidence>
<protein>
    <submittedName>
        <fullName evidence="5">Pirin family protein</fullName>
    </submittedName>
</protein>
<dbReference type="EMBL" id="JBEQCT010000005">
    <property type="protein sequence ID" value="MFM2485684.1"/>
    <property type="molecule type" value="Genomic_DNA"/>
</dbReference>
<reference evidence="5 6" key="1">
    <citation type="journal article" date="2013" name="Int. J. Syst. Evol. Microbiol.">
        <title>Celerinatantimonas yamalensis sp. nov., a cold-adapted diazotrophic bacterium from a cold permafrost brine.</title>
        <authorList>
            <person name="Shcherbakova V."/>
            <person name="Chuvilskaya N."/>
            <person name="Rivkina E."/>
            <person name="Demidov N."/>
            <person name="Uchaeva V."/>
            <person name="Suetin S."/>
            <person name="Suzina N."/>
            <person name="Gilichinsky D."/>
        </authorList>
    </citation>
    <scope>NUCLEOTIDE SEQUENCE [LARGE SCALE GENOMIC DNA]</scope>
    <source>
        <strain evidence="5 6">C7</strain>
    </source>
</reference>
<dbReference type="InterPro" id="IPR012093">
    <property type="entry name" value="Pirin"/>
</dbReference>
<dbReference type="InterPro" id="IPR041602">
    <property type="entry name" value="Quercetinase_C"/>
</dbReference>
<proteinExistence type="inferred from homology"/>